<feature type="domain" description="Leucine-binding protein" evidence="3">
    <location>
        <begin position="12"/>
        <end position="347"/>
    </location>
</feature>
<dbReference type="CDD" id="cd06358">
    <property type="entry name" value="PBP1_NHase"/>
    <property type="match status" value="1"/>
</dbReference>
<sequence length="359" mass="39056">MVPPPENPDHSIEILNIVPLQGPGGIFAPSCEAAISLAAEEINSGTGILGRELRTTHIDGGRDPEEVAREVQALLATGMVHAVTGWHTSAVRRAVARVTAGRVPYLFATDNEGLDQAPPGLFLVGSDPSRQILPALRWLRRELGARRWAIIGNDYVWPRRTAEVVRTELSEAGREPPLPLEMFVPLGTEDFTGFLADPRLDRADGVIVLLVGADVARFNRQFTRVGRAERQLRVSPAVDQNVLLTGGAPANRNLYVPSSFFVNAGADRDRLARYRRLHGEFAPALTNFSNTEYEAIHTLAAMAEAAGSLDVKRVHAAVQDDRVLETPSGERRFAGPQVVLPGYIAAVDGVDFDILDRIC</sequence>
<comment type="similarity">
    <text evidence="1">Belongs to the leucine-binding protein family.</text>
</comment>
<dbReference type="InterPro" id="IPR028082">
    <property type="entry name" value="Peripla_BP_I"/>
</dbReference>
<dbReference type="GeneID" id="80336246"/>
<dbReference type="RefSeq" id="WP_143982964.1">
    <property type="nucleotide sequence ID" value="NZ_CP041695.1"/>
</dbReference>
<organism evidence="4 5">
    <name type="scientific">Nocardia otitidiscaviarum</name>
    <dbReference type="NCBI Taxonomy" id="1823"/>
    <lineage>
        <taxon>Bacteria</taxon>
        <taxon>Bacillati</taxon>
        <taxon>Actinomycetota</taxon>
        <taxon>Actinomycetes</taxon>
        <taxon>Mycobacteriales</taxon>
        <taxon>Nocardiaceae</taxon>
        <taxon>Nocardia</taxon>
    </lineage>
</organism>
<accession>A0A516NT03</accession>
<dbReference type="InterPro" id="IPR028081">
    <property type="entry name" value="Leu-bd"/>
</dbReference>
<dbReference type="PANTHER" id="PTHR47628">
    <property type="match status" value="1"/>
</dbReference>
<dbReference type="AlphaFoldDB" id="A0A516NT03"/>
<dbReference type="KEGG" id="nod:FOH10_28230"/>
<protein>
    <submittedName>
        <fullName evidence="4">ABC transporter substrate-binding protein</fullName>
    </submittedName>
</protein>
<dbReference type="PANTHER" id="PTHR47628:SF1">
    <property type="entry name" value="ALIPHATIC AMIDASE EXPRESSION-REGULATING PROTEIN"/>
    <property type="match status" value="1"/>
</dbReference>
<proteinExistence type="inferred from homology"/>
<evidence type="ECO:0000313" key="4">
    <source>
        <dbReference type="EMBL" id="QDP82040.1"/>
    </source>
</evidence>
<name>A0A516NT03_9NOCA</name>
<gene>
    <name evidence="4" type="ORF">FOH10_28230</name>
</gene>
<dbReference type="Gene3D" id="3.40.50.2300">
    <property type="match status" value="2"/>
</dbReference>
<dbReference type="Pfam" id="PF13458">
    <property type="entry name" value="Peripla_BP_6"/>
    <property type="match status" value="1"/>
</dbReference>
<reference evidence="4 5" key="1">
    <citation type="submission" date="2019-07" db="EMBL/GenBank/DDBJ databases">
        <title>Complete Genome Sequence and Methylome Analysis of Nocardia otitidis-caviarum NEB252.</title>
        <authorList>
            <person name="Fomenkov A."/>
            <person name="Anton B.P."/>
            <person name="Vincze T."/>
            <person name="Roberts R.J."/>
        </authorList>
    </citation>
    <scope>NUCLEOTIDE SEQUENCE [LARGE SCALE GENOMIC DNA]</scope>
    <source>
        <strain evidence="4 5">NEB252</strain>
    </source>
</reference>
<dbReference type="Proteomes" id="UP000317039">
    <property type="component" value="Chromosome"/>
</dbReference>
<evidence type="ECO:0000313" key="5">
    <source>
        <dbReference type="Proteomes" id="UP000317039"/>
    </source>
</evidence>
<dbReference type="EMBL" id="CP041695">
    <property type="protein sequence ID" value="QDP82040.1"/>
    <property type="molecule type" value="Genomic_DNA"/>
</dbReference>
<evidence type="ECO:0000256" key="2">
    <source>
        <dbReference type="ARBA" id="ARBA00022729"/>
    </source>
</evidence>
<evidence type="ECO:0000256" key="1">
    <source>
        <dbReference type="ARBA" id="ARBA00010062"/>
    </source>
</evidence>
<keyword evidence="2" id="KW-0732">Signal</keyword>
<dbReference type="SUPFAM" id="SSF53822">
    <property type="entry name" value="Periplasmic binding protein-like I"/>
    <property type="match status" value="1"/>
</dbReference>
<evidence type="ECO:0000259" key="3">
    <source>
        <dbReference type="Pfam" id="PF13458"/>
    </source>
</evidence>